<name>A0A1W6UW91_VIBAL</name>
<keyword evidence="1" id="KW-0614">Plasmid</keyword>
<evidence type="ECO:0000313" key="1">
    <source>
        <dbReference type="EMBL" id="ARP21803.1"/>
    </source>
</evidence>
<dbReference type="RefSeq" id="WP_086048419.1">
    <property type="nucleotide sequence ID" value="NZ_CP017893.1"/>
</dbReference>
<protein>
    <submittedName>
        <fullName evidence="1">Uncharacterized protein</fullName>
    </submittedName>
</protein>
<gene>
    <name evidence="1" type="ORF">K05K4_51010</name>
</gene>
<geneLocation type="plasmid" evidence="1">
    <name>pL289</name>
</geneLocation>
<sequence>MGQLVKSTLRKNRAPIWFCNQSGFQRWSGLYDFQFNVELKNELVLFIRVVSSIKAHNSAYSIESISNPFHPAFLDGIPYKIWESSISVSDQSVQIDLCDQQIENNNGIIVSDLSEDHVGSVALVHDNKEIAVFENYEKSMQAACFAVNSEVGGYGMIQLVASSEEPTNKEPIEWLLG</sequence>
<organism evidence="1">
    <name type="scientific">Vibrio alginolyticus</name>
    <dbReference type="NCBI Taxonomy" id="663"/>
    <lineage>
        <taxon>Bacteria</taxon>
        <taxon>Pseudomonadati</taxon>
        <taxon>Pseudomonadota</taxon>
        <taxon>Gammaproteobacteria</taxon>
        <taxon>Vibrionales</taxon>
        <taxon>Vibrionaceae</taxon>
        <taxon>Vibrio</taxon>
    </lineage>
</organism>
<reference evidence="1" key="1">
    <citation type="submission" date="2016-10" db="EMBL/GenBank/DDBJ databases">
        <title>The High Quality Genome of Vibrio alginolyticus K01M1.</title>
        <authorList>
            <person name="Wendling C."/>
            <person name="Chibani C.M."/>
            <person name="Hertel R."/>
            <person name="Sproer C."/>
            <person name="Bunk B."/>
            <person name="Overmann J."/>
            <person name="Roth O."/>
            <person name="Liesegang H."/>
        </authorList>
    </citation>
    <scope>NUCLEOTIDE SEQUENCE</scope>
    <source>
        <strain evidence="1">K05K4</strain>
        <plasmid evidence="1">pL289</plasmid>
    </source>
</reference>
<dbReference type="AlphaFoldDB" id="A0A1W6UW91"/>
<dbReference type="EMBL" id="CP017904">
    <property type="protein sequence ID" value="ARP21803.1"/>
    <property type="molecule type" value="Genomic_DNA"/>
</dbReference>
<proteinExistence type="predicted"/>
<accession>A0A1W6UW91</accession>